<comment type="caution">
    <text evidence="1">The sequence shown here is derived from an EMBL/GenBank/DDBJ whole genome shotgun (WGS) entry which is preliminary data.</text>
</comment>
<reference evidence="1 2" key="1">
    <citation type="submission" date="2018-03" db="EMBL/GenBank/DDBJ databases">
        <title>Adhaeribacter sp. HMF7605 Genome sequencing and assembly.</title>
        <authorList>
            <person name="Kang H."/>
            <person name="Kang J."/>
            <person name="Cha I."/>
            <person name="Kim H."/>
            <person name="Joh K."/>
        </authorList>
    </citation>
    <scope>NUCLEOTIDE SEQUENCE [LARGE SCALE GENOMIC DNA]</scope>
    <source>
        <strain evidence="1 2">HMF7605</strain>
    </source>
</reference>
<dbReference type="InterPro" id="IPR023162">
    <property type="entry name" value="Apc36109-like_dom_sf"/>
</dbReference>
<name>A0A2T2YMY9_9BACT</name>
<accession>A0A2T2YMY9</accession>
<dbReference type="EMBL" id="PYFT01000001">
    <property type="protein sequence ID" value="PSR56884.1"/>
    <property type="molecule type" value="Genomic_DNA"/>
</dbReference>
<dbReference type="Proteomes" id="UP000240357">
    <property type="component" value="Unassembled WGS sequence"/>
</dbReference>
<dbReference type="AlphaFoldDB" id="A0A2T2YMY9"/>
<dbReference type="SUPFAM" id="SSF116922">
    <property type="entry name" value="YugE-like"/>
    <property type="match status" value="1"/>
</dbReference>
<dbReference type="Gene3D" id="1.10.340.20">
    <property type="entry name" value="Apc36109-like domain"/>
    <property type="match status" value="1"/>
</dbReference>
<sequence length="295" mass="34005">MRKYTSEITTAQPRLKTTPRFLAQNVICTFMTTEQYDIKTNIEIGQQIFENLPNDIRPGWAGLVLSRFDHYIKDIPTSILELYPIIENKDRWKEAHGLFTKIRVFGLENKNYKPEHYLRLAELVAKVTYNASGQPAPFDSDSGHYIASSALKTTEHFDDNRLEEEVKSAILLFSRNKKFKDNLTAAKDFLLYKKIDDILWFDWDPIGVNDMAPRDEYQGYVPEILGLVKANAGRQEIAKRLHKLETENMGMSGTIENCLTIADKILETTAERKAEYNSTLPKAGRSWWQKLFGSE</sequence>
<evidence type="ECO:0000313" key="2">
    <source>
        <dbReference type="Proteomes" id="UP000240357"/>
    </source>
</evidence>
<evidence type="ECO:0000313" key="1">
    <source>
        <dbReference type="EMBL" id="PSR56884.1"/>
    </source>
</evidence>
<gene>
    <name evidence="1" type="ORF">AHMF7605_26995</name>
</gene>
<protein>
    <submittedName>
        <fullName evidence="1">Uncharacterized protein</fullName>
    </submittedName>
</protein>
<proteinExistence type="predicted"/>
<organism evidence="1 2">
    <name type="scientific">Adhaeribacter arboris</name>
    <dbReference type="NCBI Taxonomy" id="2072846"/>
    <lineage>
        <taxon>Bacteria</taxon>
        <taxon>Pseudomonadati</taxon>
        <taxon>Bacteroidota</taxon>
        <taxon>Cytophagia</taxon>
        <taxon>Cytophagales</taxon>
        <taxon>Hymenobacteraceae</taxon>
        <taxon>Adhaeribacter</taxon>
    </lineage>
</organism>
<keyword evidence="2" id="KW-1185">Reference proteome</keyword>